<evidence type="ECO:0000256" key="2">
    <source>
        <dbReference type="ARBA" id="ARBA00023125"/>
    </source>
</evidence>
<dbReference type="PROSITE" id="PS50097">
    <property type="entry name" value="BTB"/>
    <property type="match status" value="1"/>
</dbReference>
<gene>
    <name evidence="8" type="ORF">HICCMSTLAB_LOCUS2251</name>
</gene>
<sequence>MGSTEQHYCLRWNNHKSNMMTVFQELYYDGTLTDVTIGLSDGLLVECHKLVLAACSPYFKKILQNMNRPRALILVNVKYYQMKALLRFMYHGEVTISSEEMPELLQIANYLKIKGLVEGADIPDSSLRSSSPIEQTQHPLEHSQSEEHHQQRRSRRDRHASPSPPPISSSHPNYLASMDRNESVDHMSPPHSTSSPYYVHHKTSPGRSYDERFSGVPAWNLPFGPHFAASLNGSSVSAHHSQLFPAPYDDMAICKSKMQNLNMGRDTPILRTVLGQGNADSSQAASLLHPDNQEYRSPSSRSAGEHTDNKRNGSSGSQNISPYDPAARDTDKKTRVRANGDSHREWKRYKQYTKEHINSAIQAVRDGMSALQAARRFGVPSRTLYDKVKKMGIANSRSMRRSGNNNNNNSGASFPYGIGCNKNGRIYASHSENDYENNSGVSETPDTVIEPSYEKSRENSVDRESTMELSRVTPSSSPNQSVHSARLPEAEEDQDQVEDLSMSSKKSDIRVIVSPVIKEEKVDPDNFNK</sequence>
<dbReference type="InterPro" id="IPR000210">
    <property type="entry name" value="BTB/POZ_dom"/>
</dbReference>
<dbReference type="GO" id="GO:0003677">
    <property type="term" value="F:DNA binding"/>
    <property type="evidence" value="ECO:0007669"/>
    <property type="project" value="UniProtKB-UniRule"/>
</dbReference>
<feature type="compositionally biased region" description="Polar residues" evidence="5">
    <location>
        <begin position="472"/>
        <end position="483"/>
    </location>
</feature>
<dbReference type="PROSITE" id="PS50960">
    <property type="entry name" value="HTH_PSQ"/>
    <property type="match status" value="1"/>
</dbReference>
<dbReference type="InterPro" id="IPR011333">
    <property type="entry name" value="SKP1/BTB/POZ_sf"/>
</dbReference>
<feature type="region of interest" description="Disordered" evidence="5">
    <location>
        <begin position="124"/>
        <end position="207"/>
    </location>
</feature>
<feature type="domain" description="HTH psq-type" evidence="7">
    <location>
        <begin position="343"/>
        <end position="394"/>
    </location>
</feature>
<dbReference type="AlphaFoldDB" id="A0A8J2H3Y1"/>
<evidence type="ECO:0000259" key="7">
    <source>
        <dbReference type="PROSITE" id="PS50960"/>
    </source>
</evidence>
<evidence type="ECO:0000256" key="4">
    <source>
        <dbReference type="PROSITE-ProRule" id="PRU00320"/>
    </source>
</evidence>
<dbReference type="SMART" id="SM00225">
    <property type="entry name" value="BTB"/>
    <property type="match status" value="1"/>
</dbReference>
<feature type="DNA-binding region" description="H-T-H motif" evidence="4">
    <location>
        <begin position="370"/>
        <end position="390"/>
    </location>
</feature>
<dbReference type="SUPFAM" id="SSF54695">
    <property type="entry name" value="POZ domain"/>
    <property type="match status" value="1"/>
</dbReference>
<feature type="compositionally biased region" description="Basic and acidic residues" evidence="5">
    <location>
        <begin position="139"/>
        <end position="149"/>
    </location>
</feature>
<feature type="region of interest" description="Disordered" evidence="5">
    <location>
        <begin position="278"/>
        <end position="347"/>
    </location>
</feature>
<feature type="compositionally biased region" description="Basic and acidic residues" evidence="5">
    <location>
        <begin position="517"/>
        <end position="529"/>
    </location>
</feature>
<evidence type="ECO:0000313" key="9">
    <source>
        <dbReference type="Proteomes" id="UP000786811"/>
    </source>
</evidence>
<evidence type="ECO:0000256" key="5">
    <source>
        <dbReference type="SAM" id="MobiDB-lite"/>
    </source>
</evidence>
<feature type="compositionally biased region" description="Basic and acidic residues" evidence="5">
    <location>
        <begin position="326"/>
        <end position="344"/>
    </location>
</feature>
<name>A0A8J2H3Y1_COTCN</name>
<comment type="subcellular location">
    <subcellularLocation>
        <location evidence="1 4">Nucleus</location>
    </subcellularLocation>
</comment>
<dbReference type="InterPro" id="IPR007889">
    <property type="entry name" value="HTH_Psq"/>
</dbReference>
<dbReference type="Pfam" id="PF05225">
    <property type="entry name" value="HTH_psq"/>
    <property type="match status" value="1"/>
</dbReference>
<dbReference type="Pfam" id="PF00651">
    <property type="entry name" value="BTB"/>
    <property type="match status" value="1"/>
</dbReference>
<feature type="region of interest" description="Disordered" evidence="5">
    <location>
        <begin position="395"/>
        <end position="415"/>
    </location>
</feature>
<feature type="compositionally biased region" description="Polar residues" evidence="5">
    <location>
        <begin position="436"/>
        <end position="445"/>
    </location>
</feature>
<dbReference type="EMBL" id="CAJNRD030001117">
    <property type="protein sequence ID" value="CAG5076687.1"/>
    <property type="molecule type" value="Genomic_DNA"/>
</dbReference>
<keyword evidence="3 4" id="KW-0539">Nucleus</keyword>
<dbReference type="PANTHER" id="PTHR23110:SF82">
    <property type="entry name" value="PROTEIN TRAMTRACK, ALPHA ISOFORM"/>
    <property type="match status" value="1"/>
</dbReference>
<keyword evidence="9" id="KW-1185">Reference proteome</keyword>
<accession>A0A8J2H3Y1</accession>
<dbReference type="InterPro" id="IPR009057">
    <property type="entry name" value="Homeodomain-like_sf"/>
</dbReference>
<evidence type="ECO:0000259" key="6">
    <source>
        <dbReference type="PROSITE" id="PS50097"/>
    </source>
</evidence>
<feature type="compositionally biased region" description="Basic and acidic residues" evidence="5">
    <location>
        <begin position="452"/>
        <end position="466"/>
    </location>
</feature>
<evidence type="ECO:0000256" key="1">
    <source>
        <dbReference type="ARBA" id="ARBA00004123"/>
    </source>
</evidence>
<dbReference type="Gene3D" id="1.10.10.60">
    <property type="entry name" value="Homeodomain-like"/>
    <property type="match status" value="1"/>
</dbReference>
<dbReference type="GO" id="GO:0005634">
    <property type="term" value="C:nucleus"/>
    <property type="evidence" value="ECO:0007669"/>
    <property type="project" value="UniProtKB-SubCell"/>
</dbReference>
<dbReference type="Proteomes" id="UP000786811">
    <property type="component" value="Unassembled WGS sequence"/>
</dbReference>
<feature type="compositionally biased region" description="Polar residues" evidence="5">
    <location>
        <begin position="126"/>
        <end position="136"/>
    </location>
</feature>
<feature type="domain" description="BTB" evidence="6">
    <location>
        <begin position="33"/>
        <end position="98"/>
    </location>
</feature>
<dbReference type="FunFam" id="1.10.10.60:FF:000019">
    <property type="entry name" value="Ligand-dependent corepressor isoform 1"/>
    <property type="match status" value="1"/>
</dbReference>
<feature type="region of interest" description="Disordered" evidence="5">
    <location>
        <begin position="431"/>
        <end position="529"/>
    </location>
</feature>
<dbReference type="CDD" id="cd18315">
    <property type="entry name" value="BTB_POZ_BAB-like"/>
    <property type="match status" value="1"/>
</dbReference>
<dbReference type="OrthoDB" id="10261408at2759"/>
<evidence type="ECO:0000313" key="8">
    <source>
        <dbReference type="EMBL" id="CAG5076687.1"/>
    </source>
</evidence>
<keyword evidence="2 4" id="KW-0238">DNA-binding</keyword>
<feature type="compositionally biased region" description="Low complexity" evidence="5">
    <location>
        <begin position="395"/>
        <end position="413"/>
    </location>
</feature>
<reference evidence="8" key="1">
    <citation type="submission" date="2021-04" db="EMBL/GenBank/DDBJ databases">
        <authorList>
            <person name="Chebbi M.A.C M."/>
        </authorList>
    </citation>
    <scope>NUCLEOTIDE SEQUENCE</scope>
</reference>
<evidence type="ECO:0000256" key="3">
    <source>
        <dbReference type="ARBA" id="ARBA00023242"/>
    </source>
</evidence>
<organism evidence="8 9">
    <name type="scientific">Cotesia congregata</name>
    <name type="common">Parasitoid wasp</name>
    <name type="synonym">Apanteles congregatus</name>
    <dbReference type="NCBI Taxonomy" id="51543"/>
    <lineage>
        <taxon>Eukaryota</taxon>
        <taxon>Metazoa</taxon>
        <taxon>Ecdysozoa</taxon>
        <taxon>Arthropoda</taxon>
        <taxon>Hexapoda</taxon>
        <taxon>Insecta</taxon>
        <taxon>Pterygota</taxon>
        <taxon>Neoptera</taxon>
        <taxon>Endopterygota</taxon>
        <taxon>Hymenoptera</taxon>
        <taxon>Apocrita</taxon>
        <taxon>Ichneumonoidea</taxon>
        <taxon>Braconidae</taxon>
        <taxon>Microgastrinae</taxon>
        <taxon>Cotesia</taxon>
    </lineage>
</organism>
<dbReference type="PANTHER" id="PTHR23110">
    <property type="entry name" value="BTB DOMAIN TRANSCRIPTION FACTOR"/>
    <property type="match status" value="1"/>
</dbReference>
<dbReference type="InterPro" id="IPR051095">
    <property type="entry name" value="Dros_DevTransReg"/>
</dbReference>
<feature type="compositionally biased region" description="Polar residues" evidence="5">
    <location>
        <begin position="312"/>
        <end position="321"/>
    </location>
</feature>
<protein>
    <submittedName>
        <fullName evidence="8">Alpha isoform (Drosophila melanogaster)</fullName>
    </submittedName>
</protein>
<proteinExistence type="predicted"/>
<dbReference type="Gene3D" id="3.30.710.10">
    <property type="entry name" value="Potassium Channel Kv1.1, Chain A"/>
    <property type="match status" value="1"/>
</dbReference>
<comment type="caution">
    <text evidence="8">The sequence shown here is derived from an EMBL/GenBank/DDBJ whole genome shotgun (WGS) entry which is preliminary data.</text>
</comment>
<dbReference type="SUPFAM" id="SSF46689">
    <property type="entry name" value="Homeodomain-like"/>
    <property type="match status" value="1"/>
</dbReference>
<dbReference type="GO" id="GO:0006357">
    <property type="term" value="P:regulation of transcription by RNA polymerase II"/>
    <property type="evidence" value="ECO:0007669"/>
    <property type="project" value="TreeGrafter"/>
</dbReference>